<keyword evidence="2" id="KW-1185">Reference proteome</keyword>
<protein>
    <submittedName>
        <fullName evidence="1">Uncharacterized protein</fullName>
    </submittedName>
</protein>
<accession>A0AAE0Z8K7</accession>
<proteinExistence type="predicted"/>
<dbReference type="Proteomes" id="UP001283361">
    <property type="component" value="Unassembled WGS sequence"/>
</dbReference>
<gene>
    <name evidence="1" type="ORF">RRG08_008512</name>
</gene>
<name>A0AAE0Z8K7_9GAST</name>
<comment type="caution">
    <text evidence="1">The sequence shown here is derived from an EMBL/GenBank/DDBJ whole genome shotgun (WGS) entry which is preliminary data.</text>
</comment>
<evidence type="ECO:0000313" key="2">
    <source>
        <dbReference type="Proteomes" id="UP001283361"/>
    </source>
</evidence>
<dbReference type="AlphaFoldDB" id="A0AAE0Z8K7"/>
<evidence type="ECO:0000313" key="1">
    <source>
        <dbReference type="EMBL" id="KAK3764635.1"/>
    </source>
</evidence>
<organism evidence="1 2">
    <name type="scientific">Elysia crispata</name>
    <name type="common">lettuce slug</name>
    <dbReference type="NCBI Taxonomy" id="231223"/>
    <lineage>
        <taxon>Eukaryota</taxon>
        <taxon>Metazoa</taxon>
        <taxon>Spiralia</taxon>
        <taxon>Lophotrochozoa</taxon>
        <taxon>Mollusca</taxon>
        <taxon>Gastropoda</taxon>
        <taxon>Heterobranchia</taxon>
        <taxon>Euthyneura</taxon>
        <taxon>Panpulmonata</taxon>
        <taxon>Sacoglossa</taxon>
        <taxon>Placobranchoidea</taxon>
        <taxon>Plakobranchidae</taxon>
        <taxon>Elysia</taxon>
    </lineage>
</organism>
<dbReference type="EMBL" id="JAWDGP010004422">
    <property type="protein sequence ID" value="KAK3764635.1"/>
    <property type="molecule type" value="Genomic_DNA"/>
</dbReference>
<sequence length="77" mass="8093">MSSGFLRSTQVVTGCVVMKSGGHVGGGFGMAESGGQMVTRLDCKCYGFMLGVESKWRLGSVVSWVLYSSRHAAIGEA</sequence>
<reference evidence="1" key="1">
    <citation type="journal article" date="2023" name="G3 (Bethesda)">
        <title>A reference genome for the long-term kleptoplast-retaining sea slug Elysia crispata morphotype clarki.</title>
        <authorList>
            <person name="Eastman K.E."/>
            <person name="Pendleton A.L."/>
            <person name="Shaikh M.A."/>
            <person name="Suttiyut T."/>
            <person name="Ogas R."/>
            <person name="Tomko P."/>
            <person name="Gavelis G."/>
            <person name="Widhalm J.R."/>
            <person name="Wisecaver J.H."/>
        </authorList>
    </citation>
    <scope>NUCLEOTIDE SEQUENCE</scope>
    <source>
        <strain evidence="1">ECLA1</strain>
    </source>
</reference>